<reference evidence="2 3" key="1">
    <citation type="journal article" date="2021" name="BMC Biol.">
        <title>Horizontally acquired antibacterial genes associated with adaptive radiation of ladybird beetles.</title>
        <authorList>
            <person name="Li H.S."/>
            <person name="Tang X.F."/>
            <person name="Huang Y.H."/>
            <person name="Xu Z.Y."/>
            <person name="Chen M.L."/>
            <person name="Du X.Y."/>
            <person name="Qiu B.Y."/>
            <person name="Chen P.T."/>
            <person name="Zhang W."/>
            <person name="Slipinski A."/>
            <person name="Escalona H.E."/>
            <person name="Waterhouse R.M."/>
            <person name="Zwick A."/>
            <person name="Pang H."/>
        </authorList>
    </citation>
    <scope>NUCLEOTIDE SEQUENCE [LARGE SCALE GENOMIC DNA]</scope>
    <source>
        <strain evidence="2">SYSU2018</strain>
    </source>
</reference>
<evidence type="ECO:0000313" key="3">
    <source>
        <dbReference type="Proteomes" id="UP001516400"/>
    </source>
</evidence>
<sequence>MSVDNTPQNMNVLSDKLSYDALSPNFHIQSYREHDSLHGLNNNFSKDINLSPLDVNFRNTQIFAVPINVLPPPPHKIVHFQKNIINKKIDNKDGKNKDLRSDNRAVSPKGYESDESTKSLLYTSKCNQQSIKNFEKLGKRNSRNNNQNGKMNSLQ</sequence>
<accession>A0ABD2NIR4</accession>
<comment type="caution">
    <text evidence="2">The sequence shown here is derived from an EMBL/GenBank/DDBJ whole genome shotgun (WGS) entry which is preliminary data.</text>
</comment>
<feature type="region of interest" description="Disordered" evidence="1">
    <location>
        <begin position="135"/>
        <end position="155"/>
    </location>
</feature>
<gene>
    <name evidence="2" type="ORF">HHI36_013612</name>
</gene>
<evidence type="ECO:0000256" key="1">
    <source>
        <dbReference type="SAM" id="MobiDB-lite"/>
    </source>
</evidence>
<dbReference type="EMBL" id="JABFTP020000103">
    <property type="protein sequence ID" value="KAL3278277.1"/>
    <property type="molecule type" value="Genomic_DNA"/>
</dbReference>
<feature type="compositionally biased region" description="Basic and acidic residues" evidence="1">
    <location>
        <begin position="89"/>
        <end position="103"/>
    </location>
</feature>
<feature type="region of interest" description="Disordered" evidence="1">
    <location>
        <begin position="89"/>
        <end position="117"/>
    </location>
</feature>
<dbReference type="Proteomes" id="UP001516400">
    <property type="component" value="Unassembled WGS sequence"/>
</dbReference>
<organism evidence="2 3">
    <name type="scientific">Cryptolaemus montrouzieri</name>
    <dbReference type="NCBI Taxonomy" id="559131"/>
    <lineage>
        <taxon>Eukaryota</taxon>
        <taxon>Metazoa</taxon>
        <taxon>Ecdysozoa</taxon>
        <taxon>Arthropoda</taxon>
        <taxon>Hexapoda</taxon>
        <taxon>Insecta</taxon>
        <taxon>Pterygota</taxon>
        <taxon>Neoptera</taxon>
        <taxon>Endopterygota</taxon>
        <taxon>Coleoptera</taxon>
        <taxon>Polyphaga</taxon>
        <taxon>Cucujiformia</taxon>
        <taxon>Coccinelloidea</taxon>
        <taxon>Coccinellidae</taxon>
        <taxon>Scymninae</taxon>
        <taxon>Scymnini</taxon>
        <taxon>Cryptolaemus</taxon>
    </lineage>
</organism>
<evidence type="ECO:0000313" key="2">
    <source>
        <dbReference type="EMBL" id="KAL3278277.1"/>
    </source>
</evidence>
<feature type="compositionally biased region" description="Polar residues" evidence="1">
    <location>
        <begin position="143"/>
        <end position="155"/>
    </location>
</feature>
<protein>
    <submittedName>
        <fullName evidence="2">Uncharacterized protein</fullName>
    </submittedName>
</protein>
<dbReference type="AlphaFoldDB" id="A0ABD2NIR4"/>
<proteinExistence type="predicted"/>
<name>A0ABD2NIR4_9CUCU</name>
<keyword evidence="3" id="KW-1185">Reference proteome</keyword>